<proteinExistence type="predicted"/>
<accession>A0AAF0C4U6</accession>
<protein>
    <recommendedName>
        <fullName evidence="1">PKD/Chitinase domain-containing protein</fullName>
    </recommendedName>
</protein>
<dbReference type="InterPro" id="IPR013783">
    <property type="entry name" value="Ig-like_fold"/>
</dbReference>
<gene>
    <name evidence="2" type="ORF">SG35_007135</name>
</gene>
<dbReference type="GO" id="GO:0016020">
    <property type="term" value="C:membrane"/>
    <property type="evidence" value="ECO:0007669"/>
    <property type="project" value="TreeGrafter"/>
</dbReference>
<dbReference type="KEGG" id="tact:SG35_007135"/>
<dbReference type="AlphaFoldDB" id="A0AAF0C4U6"/>
<dbReference type="SUPFAM" id="SSF49299">
    <property type="entry name" value="PKD domain"/>
    <property type="match status" value="4"/>
</dbReference>
<dbReference type="Proteomes" id="UP000032568">
    <property type="component" value="Chromosome"/>
</dbReference>
<dbReference type="Pfam" id="PF22352">
    <property type="entry name" value="K319L-like_PKD"/>
    <property type="match status" value="4"/>
</dbReference>
<organism evidence="2 3">
    <name type="scientific">Thalassomonas actiniarum</name>
    <dbReference type="NCBI Taxonomy" id="485447"/>
    <lineage>
        <taxon>Bacteria</taxon>
        <taxon>Pseudomonadati</taxon>
        <taxon>Pseudomonadota</taxon>
        <taxon>Gammaproteobacteria</taxon>
        <taxon>Alteromonadales</taxon>
        <taxon>Colwelliaceae</taxon>
        <taxon>Thalassomonas</taxon>
    </lineage>
</organism>
<dbReference type="InterPro" id="IPR035986">
    <property type="entry name" value="PKD_dom_sf"/>
</dbReference>
<feature type="domain" description="PKD/Chitinase" evidence="1">
    <location>
        <begin position="138"/>
        <end position="227"/>
    </location>
</feature>
<dbReference type="PANTHER" id="PTHR46182">
    <property type="entry name" value="FI19480P1"/>
    <property type="match status" value="1"/>
</dbReference>
<reference evidence="2 3" key="1">
    <citation type="journal article" date="2015" name="Genome Announc.">
        <title>Draft Genome Sequences of Marine Isolates of Thalassomonas viridans and Thalassomonas actiniarum.</title>
        <authorList>
            <person name="Olonade I."/>
            <person name="van Zyl L.J."/>
            <person name="Trindade M."/>
        </authorList>
    </citation>
    <scope>NUCLEOTIDE SEQUENCE [LARGE SCALE GENOMIC DNA]</scope>
    <source>
        <strain evidence="2 3">A5K-106</strain>
    </source>
</reference>
<evidence type="ECO:0000313" key="3">
    <source>
        <dbReference type="Proteomes" id="UP000032568"/>
    </source>
</evidence>
<dbReference type="RefSeq" id="WP_044835788.1">
    <property type="nucleotide sequence ID" value="NZ_CP059735.1"/>
</dbReference>
<dbReference type="InterPro" id="IPR029865">
    <property type="entry name" value="KIAA0319-like"/>
</dbReference>
<keyword evidence="3" id="KW-1185">Reference proteome</keyword>
<sequence length="617" mass="65469">MNKIVFAFTSAVLLLSGCGGGGGGSDKPVITNHTPVAQISHNMADVSVVPLGAALNFSGSQSSDSDGDSLRYSWSLSDENGEPLVLANADQVEISFVAVQTGEFRLSLVVNDGQKDSATKSIQFTVLDDTTTPDQVPVASAGRDQNVLINASVQLDGSQSQDPDGGAISYLWQFIEKPQGSDATLDDETLAQPRFSADVIGNYRLSLVVNDGVLTSEADEVVISVAASEENSRPVANAGENQHVLVTGIVILDGSLSSDANNDQLTYRWEMLTKPADSSATLMSETDVQTRFTADVEGTFTFSLEVSDGALTSEADQVVITVSTDNMAPVADAGNDQEVGVHESVNLDAGGSSDPEGGQLQYSWEFISKPEGSNSNLDSDNQVNVSFIPDVAGEYVLSLKVFDGYTFSEADNVVITASEASSLLNGMVYGKLVNSQNVSLIGLNVKVNDIELTTSNQGEFSTEIQVAENETITITVSDDTVPTAVYTSDGIVKSNAPGNYDFALLLPVQKLPVMQTVTGLFFDCNDYQGQGPDSLNVNFALVEDESTLFAIDYQQEYSLEVGENFSISLPAYGEFAVSTEGFWLSSINEPEYSAVTSLTNLYTGDIGITSLNVCLAE</sequence>
<dbReference type="EMBL" id="CP059735">
    <property type="protein sequence ID" value="WDE00406.1"/>
    <property type="molecule type" value="Genomic_DNA"/>
</dbReference>
<dbReference type="PROSITE" id="PS51257">
    <property type="entry name" value="PROKAR_LIPOPROTEIN"/>
    <property type="match status" value="1"/>
</dbReference>
<dbReference type="GO" id="GO:0031410">
    <property type="term" value="C:cytoplasmic vesicle"/>
    <property type="evidence" value="ECO:0007669"/>
    <property type="project" value="TreeGrafter"/>
</dbReference>
<dbReference type="InterPro" id="IPR022409">
    <property type="entry name" value="PKD/Chitinase_dom"/>
</dbReference>
<reference evidence="2 3" key="2">
    <citation type="journal article" date="2022" name="Mar. Drugs">
        <title>Bioassay-Guided Fractionation Leads to the Detection of Cholic Acid Generated by the Rare Thalassomonas sp.</title>
        <authorList>
            <person name="Pheiffer F."/>
            <person name="Schneider Y.K."/>
            <person name="Hansen E.H."/>
            <person name="Andersen J.H."/>
            <person name="Isaksson J."/>
            <person name="Busche T."/>
            <person name="R C."/>
            <person name="Kalinowski J."/>
            <person name="Zyl L.V."/>
            <person name="Trindade M."/>
        </authorList>
    </citation>
    <scope>NUCLEOTIDE SEQUENCE [LARGE SCALE GENOMIC DNA]</scope>
    <source>
        <strain evidence="2 3">A5K-106</strain>
    </source>
</reference>
<feature type="domain" description="PKD/Chitinase" evidence="1">
    <location>
        <begin position="34"/>
        <end position="127"/>
    </location>
</feature>
<dbReference type="Gene3D" id="2.60.40.10">
    <property type="entry name" value="Immunoglobulins"/>
    <property type="match status" value="4"/>
</dbReference>
<evidence type="ECO:0000313" key="2">
    <source>
        <dbReference type="EMBL" id="WDE00406.1"/>
    </source>
</evidence>
<evidence type="ECO:0000259" key="1">
    <source>
        <dbReference type="SMART" id="SM00089"/>
    </source>
</evidence>
<dbReference type="SMART" id="SM00089">
    <property type="entry name" value="PKD"/>
    <property type="match status" value="3"/>
</dbReference>
<name>A0AAF0C4U6_9GAMM</name>
<dbReference type="PANTHER" id="PTHR46182:SF2">
    <property type="entry name" value="FI19480P1"/>
    <property type="match status" value="1"/>
</dbReference>
<feature type="domain" description="PKD/Chitinase" evidence="1">
    <location>
        <begin position="330"/>
        <end position="418"/>
    </location>
</feature>